<evidence type="ECO:0000313" key="8">
    <source>
        <dbReference type="Proteomes" id="UP000693970"/>
    </source>
</evidence>
<dbReference type="GO" id="GO:0035556">
    <property type="term" value="P:intracellular signal transduction"/>
    <property type="evidence" value="ECO:0007669"/>
    <property type="project" value="InterPro"/>
</dbReference>
<feature type="compositionally biased region" description="Basic and acidic residues" evidence="3">
    <location>
        <begin position="42"/>
        <end position="52"/>
    </location>
</feature>
<protein>
    <submittedName>
        <fullName evidence="7">Adenylate/guanylate cyclase</fullName>
    </submittedName>
</protein>
<dbReference type="GO" id="GO:0007168">
    <property type="term" value="P:receptor guanylyl cyclase signaling pathway"/>
    <property type="evidence" value="ECO:0007669"/>
    <property type="project" value="TreeGrafter"/>
</dbReference>
<feature type="domain" description="Guanylate cyclase" evidence="5">
    <location>
        <begin position="549"/>
        <end position="683"/>
    </location>
</feature>
<evidence type="ECO:0000256" key="4">
    <source>
        <dbReference type="SAM" id="Phobius"/>
    </source>
</evidence>
<gene>
    <name evidence="7" type="ORF">IV203_004153</name>
</gene>
<dbReference type="CDD" id="cd07302">
    <property type="entry name" value="CHD"/>
    <property type="match status" value="1"/>
</dbReference>
<organism evidence="7 8">
    <name type="scientific">Nitzschia inconspicua</name>
    <dbReference type="NCBI Taxonomy" id="303405"/>
    <lineage>
        <taxon>Eukaryota</taxon>
        <taxon>Sar</taxon>
        <taxon>Stramenopiles</taxon>
        <taxon>Ochrophyta</taxon>
        <taxon>Bacillariophyta</taxon>
        <taxon>Bacillariophyceae</taxon>
        <taxon>Bacillariophycidae</taxon>
        <taxon>Bacillariales</taxon>
        <taxon>Bacillariaceae</taxon>
        <taxon>Nitzschia</taxon>
    </lineage>
</organism>
<dbReference type="AlphaFoldDB" id="A0A9K3L3G7"/>
<keyword evidence="4" id="KW-0812">Transmembrane</keyword>
<feature type="domain" description="PDEase" evidence="6">
    <location>
        <begin position="796"/>
        <end position="1026"/>
    </location>
</feature>
<evidence type="ECO:0000259" key="5">
    <source>
        <dbReference type="PROSITE" id="PS50125"/>
    </source>
</evidence>
<feature type="transmembrane region" description="Helical" evidence="4">
    <location>
        <begin position="439"/>
        <end position="462"/>
    </location>
</feature>
<keyword evidence="8" id="KW-1185">Reference proteome</keyword>
<feature type="transmembrane region" description="Helical" evidence="4">
    <location>
        <begin position="84"/>
        <end position="105"/>
    </location>
</feature>
<evidence type="ECO:0000259" key="6">
    <source>
        <dbReference type="PROSITE" id="PS51845"/>
    </source>
</evidence>
<dbReference type="PANTHER" id="PTHR11920:SF335">
    <property type="entry name" value="GUANYLATE CYCLASE"/>
    <property type="match status" value="1"/>
</dbReference>
<dbReference type="InterPro" id="IPR002073">
    <property type="entry name" value="PDEase_catalytic_dom"/>
</dbReference>
<comment type="caution">
    <text evidence="7">The sequence shown here is derived from an EMBL/GenBank/DDBJ whole genome shotgun (WGS) entry which is preliminary data.</text>
</comment>
<dbReference type="Pfam" id="PF00211">
    <property type="entry name" value="Guanylate_cyc"/>
    <property type="match status" value="1"/>
</dbReference>
<dbReference type="PROSITE" id="PS51845">
    <property type="entry name" value="PDEASE_I_2"/>
    <property type="match status" value="1"/>
</dbReference>
<dbReference type="SMART" id="SM00471">
    <property type="entry name" value="HDc"/>
    <property type="match status" value="1"/>
</dbReference>
<keyword evidence="4" id="KW-1133">Transmembrane helix</keyword>
<dbReference type="OrthoDB" id="432756at2759"/>
<dbReference type="GO" id="GO:0004114">
    <property type="term" value="F:3',5'-cyclic-nucleotide phosphodiesterase activity"/>
    <property type="evidence" value="ECO:0007669"/>
    <property type="project" value="InterPro"/>
</dbReference>
<dbReference type="PANTHER" id="PTHR11920">
    <property type="entry name" value="GUANYLYL CYCLASE"/>
    <property type="match status" value="1"/>
</dbReference>
<keyword evidence="2" id="KW-0456">Lyase</keyword>
<keyword evidence="4" id="KW-0472">Membrane</keyword>
<dbReference type="SMART" id="SM00044">
    <property type="entry name" value="CYCc"/>
    <property type="match status" value="1"/>
</dbReference>
<sequence>MTSTSYNFNKEATGTEPSDTPSEDLIMPKLYPTVGASDEESKEYCSELDSSHPDVTSSNSSNEPDDTVPVFAKKENKNVLRSKILVFAVLLLATGLVSFFTYYFLSQEEKGNFEAQYLDFQNEIIDGATRQAEAFLGKLLTISNTITAFTHTTGNNSWPNVTIQNFDILTSTAFEEEVGPEFFLFAPIVEKSQKKGWEEYAVQHQGWIKDDLALRKEEDIDPGSINEEIFPYNYDKESAQNVDFSLPLWQMGPVPTSADIVMMDLYTQASFRRMVDDAFLARHILLSEVVDQTFFWEDISVYGTEIDLADDPRSFAIQPVYDSFEDNATLTAFVFAVVPWNTYFVDILPHGIENFVVQVNDTCGSNFAYLLNGPEVEYLGEGFNPDSRYDYLSQTADFAAFTRFEEQAVNNSVKLHCVYKISIHATYEYASSFETAKPVYLTIIVMTVFVFTAMVFVLYDLMVQRRQDKVMKAAQKTTAIVSSLFPKNVQKRILASAFEDDDDKKRSRLSTSGKDKLRNFFDSGVEGASGSKHGPGFDKPIADFFPDTTIMFADIVGFTAWSSTREPSQVFTLLETIYNQFDRLAKVRKVFKVETVGDCYVAVAGLPDPRKDHAVVMARFARDCLSSLQQMTKDLEVTLGPDTADLSMRIGLHSGPVTAGVLRGDRARFQLFGDTMNTASRMETTGFPNTIHVSHEFVRCLEEAGKSRWVFQREDKVFVKGKGYLQTYFLDFHNDNHVNNCDATSSNGEFNSIVRRGKEENTSTGESLSIHDHSAQVGSHGAGKNNGKIERLVEWNVDLLSNLLKEIIASRQSRGVLSDPKKVQMISDEAKNVGRAGNAILEVQEIIKLPAYHGKKEMDPTRIVLDDKVVQQLRKFISHVAHLYQNNPFHNFEHASHVSMSVVKLLSRIIAPDMKELGNNVNAQNLHDHTYGITSDPLTRFAVILSALIHDVDHPGVPNAQLIKENDPMAKQYENKSIAEQNSVDLAWGLLHEPAYKDLCKCIYQTESELIRFRQLIVNTVMATDIMDKDLKTLRNNKWDKAFKDLDPKESERDRINRKATIVIEHLIQASDVAHTMQHWHIYRKWNARLFEEMYKAYVEGRAEKDPSEFWYNGELGFLDFYVIPLAKKLKECGVFGVSSDEYLQYAMNNRAEWERKGEAVVKELVQKVQSDPNYRAAAAAIEQVDVEHIG</sequence>
<dbReference type="InterPro" id="IPR001054">
    <property type="entry name" value="A/G_cyclase"/>
</dbReference>
<reference evidence="7" key="1">
    <citation type="journal article" date="2021" name="Sci. Rep.">
        <title>Diploid genomic architecture of Nitzschia inconspicua, an elite biomass production diatom.</title>
        <authorList>
            <person name="Oliver A."/>
            <person name="Podell S."/>
            <person name="Pinowska A."/>
            <person name="Traller J.C."/>
            <person name="Smith S.R."/>
            <person name="McClure R."/>
            <person name="Beliaev A."/>
            <person name="Bohutskyi P."/>
            <person name="Hill E.A."/>
            <person name="Rabines A."/>
            <person name="Zheng H."/>
            <person name="Allen L.Z."/>
            <person name="Kuo A."/>
            <person name="Grigoriev I.V."/>
            <person name="Allen A.E."/>
            <person name="Hazlebeck D."/>
            <person name="Allen E.E."/>
        </authorList>
    </citation>
    <scope>NUCLEOTIDE SEQUENCE</scope>
    <source>
        <strain evidence="7">Hildebrandi</strain>
    </source>
</reference>
<feature type="compositionally biased region" description="Polar residues" evidence="3">
    <location>
        <begin position="1"/>
        <end position="20"/>
    </location>
</feature>
<dbReference type="GO" id="GO:0000166">
    <property type="term" value="F:nucleotide binding"/>
    <property type="evidence" value="ECO:0007669"/>
    <property type="project" value="UniProtKB-KW"/>
</dbReference>
<dbReference type="EMBL" id="JAGRRH010000016">
    <property type="protein sequence ID" value="KAG7354797.1"/>
    <property type="molecule type" value="Genomic_DNA"/>
</dbReference>
<dbReference type="Proteomes" id="UP000693970">
    <property type="component" value="Unassembled WGS sequence"/>
</dbReference>
<evidence type="ECO:0000313" key="7">
    <source>
        <dbReference type="EMBL" id="KAG7354797.1"/>
    </source>
</evidence>
<dbReference type="GO" id="GO:0005886">
    <property type="term" value="C:plasma membrane"/>
    <property type="evidence" value="ECO:0007669"/>
    <property type="project" value="TreeGrafter"/>
</dbReference>
<dbReference type="Pfam" id="PF00233">
    <property type="entry name" value="PDEase_I"/>
    <property type="match status" value="1"/>
</dbReference>
<accession>A0A9K3L3G7</accession>
<dbReference type="GO" id="GO:0001653">
    <property type="term" value="F:peptide receptor activity"/>
    <property type="evidence" value="ECO:0007669"/>
    <property type="project" value="TreeGrafter"/>
</dbReference>
<dbReference type="InterPro" id="IPR050401">
    <property type="entry name" value="Cyclic_nucleotide_synthase"/>
</dbReference>
<dbReference type="InterPro" id="IPR003607">
    <property type="entry name" value="HD/PDEase_dom"/>
</dbReference>
<evidence type="ECO:0000256" key="3">
    <source>
        <dbReference type="SAM" id="MobiDB-lite"/>
    </source>
</evidence>
<evidence type="ECO:0000256" key="2">
    <source>
        <dbReference type="ARBA" id="ARBA00023239"/>
    </source>
</evidence>
<evidence type="ECO:0000256" key="1">
    <source>
        <dbReference type="ARBA" id="ARBA00022741"/>
    </source>
</evidence>
<feature type="region of interest" description="Disordered" evidence="3">
    <location>
        <begin position="1"/>
        <end position="69"/>
    </location>
</feature>
<name>A0A9K3L3G7_9STRA</name>
<feature type="compositionally biased region" description="Polar residues" evidence="3">
    <location>
        <begin position="53"/>
        <end position="62"/>
    </location>
</feature>
<dbReference type="PROSITE" id="PS50125">
    <property type="entry name" value="GUANYLATE_CYCLASE_2"/>
    <property type="match status" value="1"/>
</dbReference>
<proteinExistence type="predicted"/>
<reference evidence="7" key="2">
    <citation type="submission" date="2021-04" db="EMBL/GenBank/DDBJ databases">
        <authorList>
            <person name="Podell S."/>
        </authorList>
    </citation>
    <scope>NUCLEOTIDE SEQUENCE</scope>
    <source>
        <strain evidence="7">Hildebrandi</strain>
    </source>
</reference>
<dbReference type="GO" id="GO:0004383">
    <property type="term" value="F:guanylate cyclase activity"/>
    <property type="evidence" value="ECO:0007669"/>
    <property type="project" value="TreeGrafter"/>
</dbReference>
<dbReference type="GO" id="GO:0004016">
    <property type="term" value="F:adenylate cyclase activity"/>
    <property type="evidence" value="ECO:0007669"/>
    <property type="project" value="TreeGrafter"/>
</dbReference>
<keyword evidence="1" id="KW-0547">Nucleotide-binding</keyword>